<protein>
    <submittedName>
        <fullName evidence="3">Alpha/beta fold hydrolase</fullName>
    </submittedName>
</protein>
<evidence type="ECO:0000313" key="4">
    <source>
        <dbReference type="Proteomes" id="UP000437748"/>
    </source>
</evidence>
<accession>A0A6N6VY71</accession>
<dbReference type="InterPro" id="IPR029058">
    <property type="entry name" value="AB_hydrolase_fold"/>
</dbReference>
<keyword evidence="4" id="KW-1185">Reference proteome</keyword>
<evidence type="ECO:0000259" key="2">
    <source>
        <dbReference type="Pfam" id="PF00561"/>
    </source>
</evidence>
<dbReference type="Proteomes" id="UP000437748">
    <property type="component" value="Unassembled WGS sequence"/>
</dbReference>
<dbReference type="Gene3D" id="3.40.50.1820">
    <property type="entry name" value="alpha/beta hydrolase"/>
    <property type="match status" value="1"/>
</dbReference>
<feature type="transmembrane region" description="Helical" evidence="1">
    <location>
        <begin position="25"/>
        <end position="44"/>
    </location>
</feature>
<dbReference type="InterPro" id="IPR000073">
    <property type="entry name" value="AB_hydrolase_1"/>
</dbReference>
<dbReference type="GO" id="GO:0016787">
    <property type="term" value="F:hydrolase activity"/>
    <property type="evidence" value="ECO:0007669"/>
    <property type="project" value="UniProtKB-KW"/>
</dbReference>
<sequence length="549" mass="64940">MITKIFNFLHNFIPNKLKSNKFFKYSTNIFGLIIFISIMTFWGINKINRKKLEILENKVLNNITNTTYLNQYIYNKWHRCDYSSFSNIEKCMKIKVPLNWKDKNSKKIGIYVKRYGNPKPKRIVVLLSGGPGGVGSSYTDLAKDLYHKDKDQLFLIPDHRGSGFSENLWCERDKRVLSIQDIDNKKFESCFKDLKDKWKNDLQFFNSWQAGMDIHAILEMYPNLPVSIYASSYGTIWAQRVLSKKNTNIQKVYLESPILLRHGNFYDRNVEDPIKVFYESCKESPYCSEKMNLNSFDDLKNLFKNVHNHEHCRHNLSNEVREIISKKSIWLLQYNYTAPLFAFLISSIKSCDEHQIKNIFKYKNEINITEIGNYKYSSYLHYNIFCNEITNRKLTKNDKYLYSKNSSNHFGFVDNSVEKCSAVPEYEVEKNNFSFLKDSSYKTLIVHGEADTSTTREYALALKTKFIEENTKFISIKKLAHIPLAFRINYDEFFEDKYHEAEKCRFHILSEFFKDTKDWPDLTCTENIYPPIYSSDNALKLYEKIFNNI</sequence>
<proteinExistence type="predicted"/>
<name>A0A6N6VY71_9BACT</name>
<feature type="domain" description="AB hydrolase-1" evidence="2">
    <location>
        <begin position="123"/>
        <end position="260"/>
    </location>
</feature>
<dbReference type="OrthoDB" id="613638at2"/>
<reference evidence="3 4" key="1">
    <citation type="submission" date="2019-10" db="EMBL/GenBank/DDBJ databases">
        <title>New species of Slilvanegrellaceae.</title>
        <authorList>
            <person name="Pitt A."/>
            <person name="Hahn M.W."/>
        </authorList>
    </citation>
    <scope>NUCLEOTIDE SEQUENCE [LARGE SCALE GENOMIC DNA]</scope>
    <source>
        <strain evidence="3 4">SP-Ram-0.45-NSY-1</strain>
    </source>
</reference>
<dbReference type="Pfam" id="PF00561">
    <property type="entry name" value="Abhydrolase_1"/>
    <property type="match status" value="1"/>
</dbReference>
<comment type="caution">
    <text evidence="3">The sequence shown here is derived from an EMBL/GenBank/DDBJ whole genome shotgun (WGS) entry which is preliminary data.</text>
</comment>
<organism evidence="3 4">
    <name type="scientific">Silvanigrella paludirubra</name>
    <dbReference type="NCBI Taxonomy" id="2499159"/>
    <lineage>
        <taxon>Bacteria</taxon>
        <taxon>Pseudomonadati</taxon>
        <taxon>Bdellovibrionota</taxon>
        <taxon>Oligoflexia</taxon>
        <taxon>Silvanigrellales</taxon>
        <taxon>Silvanigrellaceae</taxon>
        <taxon>Silvanigrella</taxon>
    </lineage>
</organism>
<dbReference type="RefSeq" id="WP_153419200.1">
    <property type="nucleotide sequence ID" value="NZ_WFLM01000002.1"/>
</dbReference>
<dbReference type="SUPFAM" id="SSF53474">
    <property type="entry name" value="alpha/beta-Hydrolases"/>
    <property type="match status" value="1"/>
</dbReference>
<evidence type="ECO:0000256" key="1">
    <source>
        <dbReference type="SAM" id="Phobius"/>
    </source>
</evidence>
<dbReference type="AlphaFoldDB" id="A0A6N6VY71"/>
<keyword evidence="1" id="KW-0812">Transmembrane</keyword>
<keyword evidence="3" id="KW-0378">Hydrolase</keyword>
<dbReference type="EMBL" id="WFLM01000002">
    <property type="protein sequence ID" value="KAB8039746.1"/>
    <property type="molecule type" value="Genomic_DNA"/>
</dbReference>
<keyword evidence="1" id="KW-1133">Transmembrane helix</keyword>
<keyword evidence="1" id="KW-0472">Membrane</keyword>
<evidence type="ECO:0000313" key="3">
    <source>
        <dbReference type="EMBL" id="KAB8039746.1"/>
    </source>
</evidence>
<gene>
    <name evidence="3" type="ORF">GCL60_05645</name>
</gene>